<dbReference type="GeneID" id="19957145"/>
<protein>
    <submittedName>
        <fullName evidence="6">CAMK/CAMK1 protein kinase</fullName>
    </submittedName>
</protein>
<evidence type="ECO:0000256" key="1">
    <source>
        <dbReference type="ARBA" id="ARBA00022741"/>
    </source>
</evidence>
<dbReference type="InterPro" id="IPR008271">
    <property type="entry name" value="Ser/Thr_kinase_AS"/>
</dbReference>
<reference evidence="6 7" key="1">
    <citation type="submission" date="2012-04" db="EMBL/GenBank/DDBJ databases">
        <title>The Genome Sequence of Saprolegnia declina VS20.</title>
        <authorList>
            <consortium name="The Broad Institute Genome Sequencing Platform"/>
            <person name="Russ C."/>
            <person name="Nusbaum C."/>
            <person name="Tyler B."/>
            <person name="van West P."/>
            <person name="Dieguez-Uribeondo J."/>
            <person name="de Bruijn I."/>
            <person name="Tripathy S."/>
            <person name="Jiang R."/>
            <person name="Young S.K."/>
            <person name="Zeng Q."/>
            <person name="Gargeya S."/>
            <person name="Fitzgerald M."/>
            <person name="Haas B."/>
            <person name="Abouelleil A."/>
            <person name="Alvarado L."/>
            <person name="Arachchi H.M."/>
            <person name="Berlin A."/>
            <person name="Chapman S.B."/>
            <person name="Goldberg J."/>
            <person name="Griggs A."/>
            <person name="Gujja S."/>
            <person name="Hansen M."/>
            <person name="Howarth C."/>
            <person name="Imamovic A."/>
            <person name="Larimer J."/>
            <person name="McCowen C."/>
            <person name="Montmayeur A."/>
            <person name="Murphy C."/>
            <person name="Neiman D."/>
            <person name="Pearson M."/>
            <person name="Priest M."/>
            <person name="Roberts A."/>
            <person name="Saif S."/>
            <person name="Shea T."/>
            <person name="Sisk P."/>
            <person name="Sykes S."/>
            <person name="Wortman J."/>
            <person name="Nusbaum C."/>
            <person name="Birren B."/>
        </authorList>
    </citation>
    <scope>NUCLEOTIDE SEQUENCE [LARGE SCALE GENOMIC DNA]</scope>
    <source>
        <strain evidence="6 7">VS20</strain>
    </source>
</reference>
<proteinExistence type="inferred from homology"/>
<evidence type="ECO:0000256" key="4">
    <source>
        <dbReference type="RuleBase" id="RU000304"/>
    </source>
</evidence>
<organism evidence="6 7">
    <name type="scientific">Saprolegnia diclina (strain VS20)</name>
    <dbReference type="NCBI Taxonomy" id="1156394"/>
    <lineage>
        <taxon>Eukaryota</taxon>
        <taxon>Sar</taxon>
        <taxon>Stramenopiles</taxon>
        <taxon>Oomycota</taxon>
        <taxon>Saprolegniomycetes</taxon>
        <taxon>Saprolegniales</taxon>
        <taxon>Saprolegniaceae</taxon>
        <taxon>Saprolegnia</taxon>
    </lineage>
</organism>
<dbReference type="InterPro" id="IPR000719">
    <property type="entry name" value="Prot_kinase_dom"/>
</dbReference>
<name>T0PTZ3_SAPDV</name>
<dbReference type="InParanoid" id="T0PTZ3"/>
<evidence type="ECO:0000256" key="3">
    <source>
        <dbReference type="PROSITE-ProRule" id="PRU10141"/>
    </source>
</evidence>
<dbReference type="PROSITE" id="PS00108">
    <property type="entry name" value="PROTEIN_KINASE_ST"/>
    <property type="match status" value="1"/>
</dbReference>
<dbReference type="Proteomes" id="UP000030762">
    <property type="component" value="Unassembled WGS sequence"/>
</dbReference>
<dbReference type="PROSITE" id="PS50011">
    <property type="entry name" value="PROTEIN_KINASE_DOM"/>
    <property type="match status" value="1"/>
</dbReference>
<dbReference type="SUPFAM" id="SSF56112">
    <property type="entry name" value="Protein kinase-like (PK-like)"/>
    <property type="match status" value="1"/>
</dbReference>
<feature type="domain" description="Protein kinase" evidence="5">
    <location>
        <begin position="49"/>
        <end position="311"/>
    </location>
</feature>
<dbReference type="GO" id="GO:0005524">
    <property type="term" value="F:ATP binding"/>
    <property type="evidence" value="ECO:0007669"/>
    <property type="project" value="UniProtKB-UniRule"/>
</dbReference>
<dbReference type="PANTHER" id="PTHR24347">
    <property type="entry name" value="SERINE/THREONINE-PROTEIN KINASE"/>
    <property type="match status" value="1"/>
</dbReference>
<accession>T0PTZ3</accession>
<gene>
    <name evidence="6" type="ORF">SDRG_16418</name>
</gene>
<keyword evidence="2 3" id="KW-0067">ATP-binding</keyword>
<dbReference type="PROSITE" id="PS00107">
    <property type="entry name" value="PROTEIN_KINASE_ATP"/>
    <property type="match status" value="1"/>
</dbReference>
<evidence type="ECO:0000313" key="7">
    <source>
        <dbReference type="Proteomes" id="UP000030762"/>
    </source>
</evidence>
<evidence type="ECO:0000313" key="6">
    <source>
        <dbReference type="EMBL" id="EQC25716.1"/>
    </source>
</evidence>
<dbReference type="InterPro" id="IPR011009">
    <property type="entry name" value="Kinase-like_dom_sf"/>
</dbReference>
<evidence type="ECO:0000259" key="5">
    <source>
        <dbReference type="PROSITE" id="PS50011"/>
    </source>
</evidence>
<comment type="similarity">
    <text evidence="4">Belongs to the protein kinase superfamily.</text>
</comment>
<dbReference type="AlphaFoldDB" id="T0PTZ3"/>
<feature type="binding site" evidence="3">
    <location>
        <position position="78"/>
    </location>
    <ligand>
        <name>ATP</name>
        <dbReference type="ChEBI" id="CHEBI:30616"/>
    </ligand>
</feature>
<evidence type="ECO:0000256" key="2">
    <source>
        <dbReference type="ARBA" id="ARBA00022840"/>
    </source>
</evidence>
<dbReference type="STRING" id="1156394.T0PTZ3"/>
<sequence length="397" mass="44225">MGAVASWCCGVPAPADPTCESLLRYSKATNVSTLVEIERDALRDFHTKFLLGRKLGAGAYATVYECDEVATKKKYACKVYARHGLDAGALECALTEPYLLKRMYHPGILRCRGFYKEPTTYVLVMEELTGGDIFAKLHESKEKLMERDICRLVKLLLEALAYMHARNVVHRDLKLENLMLESNGENAALKIVDFGFAVQLPTKDAALTEVLGTPGYMAPEVILGQPYSTPSDVWSAGVIVYTLLCGYPPFHHDEIQDVQKLFRCICYGYFFFDAPYWDDISTEAQDLVRRMLRVTPADRATAAALLDHPWFTMHATLPETKSEPLDVLRALKPLQSFQRIMKTRLSANHARDHAHAMASLVASKLSQVEATTAPIAIDLRRSTLLPTARGGMAPPTP</sequence>
<dbReference type="OrthoDB" id="40902at2759"/>
<dbReference type="Gene3D" id="1.10.510.10">
    <property type="entry name" value="Transferase(Phosphotransferase) domain 1"/>
    <property type="match status" value="1"/>
</dbReference>
<keyword evidence="7" id="KW-1185">Reference proteome</keyword>
<dbReference type="EMBL" id="JH767258">
    <property type="protein sequence ID" value="EQC25716.1"/>
    <property type="molecule type" value="Genomic_DNA"/>
</dbReference>
<dbReference type="SMART" id="SM00220">
    <property type="entry name" value="S_TKc"/>
    <property type="match status" value="1"/>
</dbReference>
<dbReference type="FunFam" id="1.10.510.10:FF:000571">
    <property type="entry name" value="Maternal embryonic leucine zipper kinase"/>
    <property type="match status" value="1"/>
</dbReference>
<dbReference type="InterPro" id="IPR017441">
    <property type="entry name" value="Protein_kinase_ATP_BS"/>
</dbReference>
<dbReference type="VEuPathDB" id="FungiDB:SDRG_16418"/>
<dbReference type="eggNOG" id="KOG0032">
    <property type="taxonomic scope" value="Eukaryota"/>
</dbReference>
<dbReference type="CDD" id="cd05117">
    <property type="entry name" value="STKc_CAMK"/>
    <property type="match status" value="1"/>
</dbReference>
<keyword evidence="1 3" id="KW-0547">Nucleotide-binding</keyword>
<dbReference type="Pfam" id="PF00069">
    <property type="entry name" value="Pkinase"/>
    <property type="match status" value="1"/>
</dbReference>
<keyword evidence="6" id="KW-0808">Transferase</keyword>
<dbReference type="OMA" id="PFTANYE"/>
<keyword evidence="4" id="KW-0723">Serine/threonine-protein kinase</keyword>
<dbReference type="GO" id="GO:0004674">
    <property type="term" value="F:protein serine/threonine kinase activity"/>
    <property type="evidence" value="ECO:0007669"/>
    <property type="project" value="UniProtKB-KW"/>
</dbReference>
<keyword evidence="6" id="KW-0418">Kinase</keyword>
<dbReference type="RefSeq" id="XP_008620849.1">
    <property type="nucleotide sequence ID" value="XM_008622627.1"/>
</dbReference>